<protein>
    <recommendedName>
        <fullName evidence="5">Cellulose synthase</fullName>
    </recommendedName>
</protein>
<feature type="transmembrane region" description="Helical" evidence="2">
    <location>
        <begin position="77"/>
        <end position="98"/>
    </location>
</feature>
<dbReference type="AlphaFoldDB" id="A0A1G8FYT0"/>
<evidence type="ECO:0000256" key="1">
    <source>
        <dbReference type="SAM" id="MobiDB-lite"/>
    </source>
</evidence>
<keyword evidence="2" id="KW-0472">Membrane</keyword>
<feature type="transmembrane region" description="Helical" evidence="2">
    <location>
        <begin position="38"/>
        <end position="57"/>
    </location>
</feature>
<evidence type="ECO:0000313" key="4">
    <source>
        <dbReference type="Proteomes" id="UP000198923"/>
    </source>
</evidence>
<proteinExistence type="predicted"/>
<dbReference type="EMBL" id="FNCN01000025">
    <property type="protein sequence ID" value="SDH87277.1"/>
    <property type="molecule type" value="Genomic_DNA"/>
</dbReference>
<accession>A0A1G8FYT0</accession>
<keyword evidence="2" id="KW-1133">Transmembrane helix</keyword>
<evidence type="ECO:0008006" key="5">
    <source>
        <dbReference type="Google" id="ProtNLM"/>
    </source>
</evidence>
<feature type="transmembrane region" description="Helical" evidence="2">
    <location>
        <begin position="6"/>
        <end position="26"/>
    </location>
</feature>
<dbReference type="RefSeq" id="WP_093173181.1">
    <property type="nucleotide sequence ID" value="NZ_FNCN01000025.1"/>
</dbReference>
<organism evidence="3 4">
    <name type="scientific">Sinosporangium album</name>
    <dbReference type="NCBI Taxonomy" id="504805"/>
    <lineage>
        <taxon>Bacteria</taxon>
        <taxon>Bacillati</taxon>
        <taxon>Actinomycetota</taxon>
        <taxon>Actinomycetes</taxon>
        <taxon>Streptosporangiales</taxon>
        <taxon>Streptosporangiaceae</taxon>
        <taxon>Sinosporangium</taxon>
    </lineage>
</organism>
<evidence type="ECO:0000313" key="3">
    <source>
        <dbReference type="EMBL" id="SDH87277.1"/>
    </source>
</evidence>
<feature type="compositionally biased region" description="Low complexity" evidence="1">
    <location>
        <begin position="112"/>
        <end position="147"/>
    </location>
</feature>
<dbReference type="OrthoDB" id="3829203at2"/>
<keyword evidence="2" id="KW-0812">Transmembrane</keyword>
<feature type="region of interest" description="Disordered" evidence="1">
    <location>
        <begin position="101"/>
        <end position="168"/>
    </location>
</feature>
<evidence type="ECO:0000256" key="2">
    <source>
        <dbReference type="SAM" id="Phobius"/>
    </source>
</evidence>
<dbReference type="STRING" id="504805.SAMN05421505_1258"/>
<sequence>MYDQIAWFPLCAGLTAVGLVLSFLALRRKGVAAGLRAAAWSLVPLAAYLLGAVQTLWNVGSAIVGFFTGLVFSPSVWAGVALTGLAVVLYLVSGVLYTKGGGSTRASRRAAKGGAASTAAPSAGPATPAGRKQAPAAPQRPQVPQGRKQAADDDFSDIEDILRRRGIS</sequence>
<gene>
    <name evidence="3" type="ORF">SAMN05421505_1258</name>
</gene>
<reference evidence="3 4" key="1">
    <citation type="submission" date="2016-10" db="EMBL/GenBank/DDBJ databases">
        <authorList>
            <person name="de Groot N.N."/>
        </authorList>
    </citation>
    <scope>NUCLEOTIDE SEQUENCE [LARGE SCALE GENOMIC DNA]</scope>
    <source>
        <strain evidence="3 4">CPCC 201354</strain>
    </source>
</reference>
<keyword evidence="4" id="KW-1185">Reference proteome</keyword>
<dbReference type="Proteomes" id="UP000198923">
    <property type="component" value="Unassembled WGS sequence"/>
</dbReference>
<name>A0A1G8FYT0_9ACTN</name>